<dbReference type="EMBL" id="CADEAL010001262">
    <property type="protein sequence ID" value="CAB1430743.1"/>
    <property type="molecule type" value="Genomic_DNA"/>
</dbReference>
<organism evidence="2 3">
    <name type="scientific">Pleuronectes platessa</name>
    <name type="common">European plaice</name>
    <dbReference type="NCBI Taxonomy" id="8262"/>
    <lineage>
        <taxon>Eukaryota</taxon>
        <taxon>Metazoa</taxon>
        <taxon>Chordata</taxon>
        <taxon>Craniata</taxon>
        <taxon>Vertebrata</taxon>
        <taxon>Euteleostomi</taxon>
        <taxon>Actinopterygii</taxon>
        <taxon>Neopterygii</taxon>
        <taxon>Teleostei</taxon>
        <taxon>Neoteleostei</taxon>
        <taxon>Acanthomorphata</taxon>
        <taxon>Carangaria</taxon>
        <taxon>Pleuronectiformes</taxon>
        <taxon>Pleuronectoidei</taxon>
        <taxon>Pleuronectidae</taxon>
        <taxon>Pleuronectes</taxon>
    </lineage>
</organism>
<comment type="caution">
    <text evidence="2">The sequence shown here is derived from an EMBL/GenBank/DDBJ whole genome shotgun (WGS) entry which is preliminary data.</text>
</comment>
<gene>
    <name evidence="2" type="ORF">PLEPLA_LOCUS18729</name>
</gene>
<evidence type="ECO:0000313" key="3">
    <source>
        <dbReference type="Proteomes" id="UP001153269"/>
    </source>
</evidence>
<proteinExistence type="predicted"/>
<feature type="non-terminal residue" evidence="2">
    <location>
        <position position="139"/>
    </location>
</feature>
<reference evidence="2" key="1">
    <citation type="submission" date="2020-03" db="EMBL/GenBank/DDBJ databases">
        <authorList>
            <person name="Weist P."/>
        </authorList>
    </citation>
    <scope>NUCLEOTIDE SEQUENCE</scope>
</reference>
<feature type="region of interest" description="Disordered" evidence="1">
    <location>
        <begin position="36"/>
        <end position="67"/>
    </location>
</feature>
<dbReference type="AlphaFoldDB" id="A0A9N7YM83"/>
<dbReference type="Proteomes" id="UP001153269">
    <property type="component" value="Unassembled WGS sequence"/>
</dbReference>
<protein>
    <submittedName>
        <fullName evidence="2">Uncharacterized protein</fullName>
    </submittedName>
</protein>
<evidence type="ECO:0000256" key="1">
    <source>
        <dbReference type="SAM" id="MobiDB-lite"/>
    </source>
</evidence>
<feature type="region of interest" description="Disordered" evidence="1">
    <location>
        <begin position="107"/>
        <end position="139"/>
    </location>
</feature>
<feature type="compositionally biased region" description="Low complexity" evidence="1">
    <location>
        <begin position="130"/>
        <end position="139"/>
    </location>
</feature>
<evidence type="ECO:0000313" key="2">
    <source>
        <dbReference type="EMBL" id="CAB1430743.1"/>
    </source>
</evidence>
<accession>A0A9N7YM83</accession>
<feature type="compositionally biased region" description="Polar residues" evidence="1">
    <location>
        <begin position="45"/>
        <end position="67"/>
    </location>
</feature>
<keyword evidence="3" id="KW-1185">Reference proteome</keyword>
<feature type="compositionally biased region" description="Gly residues" evidence="1">
    <location>
        <begin position="119"/>
        <end position="129"/>
    </location>
</feature>
<name>A0A9N7YM83_PLEPL</name>
<sequence>TEPHECECELNGEMTEQPVSTLMLITFHRDRGLQCVDRSDRNMDKTNTAPQRRSPQTSCSLSLQTSPKESREVLKRSSCCQKRTAARAAYYRYSCYTGGIFALNNSKGGPGPVSVSGGESRGGGGGGLGSRRSLLISSR</sequence>